<organism evidence="1 2">
    <name type="scientific">Loxostege sticticalis</name>
    <name type="common">Beet webworm moth</name>
    <dbReference type="NCBI Taxonomy" id="481309"/>
    <lineage>
        <taxon>Eukaryota</taxon>
        <taxon>Metazoa</taxon>
        <taxon>Ecdysozoa</taxon>
        <taxon>Arthropoda</taxon>
        <taxon>Hexapoda</taxon>
        <taxon>Insecta</taxon>
        <taxon>Pterygota</taxon>
        <taxon>Neoptera</taxon>
        <taxon>Endopterygota</taxon>
        <taxon>Lepidoptera</taxon>
        <taxon>Glossata</taxon>
        <taxon>Ditrysia</taxon>
        <taxon>Pyraloidea</taxon>
        <taxon>Crambidae</taxon>
        <taxon>Pyraustinae</taxon>
        <taxon>Loxostege</taxon>
    </lineage>
</organism>
<dbReference type="Proteomes" id="UP001549921">
    <property type="component" value="Unassembled WGS sequence"/>
</dbReference>
<sequence length="116" mass="13031">MLSQIYLSVKLLQRRLLDLYEVGDILGQASMPNHLPEAEPILPGHTLLRPALGMLKSSVKFPHRDQEDGAGVYGNDDTIGMKYGGRNERVLYSGFRRTPMEYLMVTPIKSKSSEPK</sequence>
<reference evidence="1 2" key="1">
    <citation type="submission" date="2024-06" db="EMBL/GenBank/DDBJ databases">
        <title>A chromosome-level genome assembly of beet webworm, Loxostege sticticalis.</title>
        <authorList>
            <person name="Zhang Y."/>
        </authorList>
    </citation>
    <scope>NUCLEOTIDE SEQUENCE [LARGE SCALE GENOMIC DNA]</scope>
    <source>
        <strain evidence="1">AQ028</strain>
        <tissue evidence="1">Male pupae</tissue>
    </source>
</reference>
<proteinExistence type="predicted"/>
<gene>
    <name evidence="1" type="ORF">ABMA28_011770</name>
</gene>
<dbReference type="EMBL" id="JBEDNZ010000003">
    <property type="protein sequence ID" value="KAL0849831.1"/>
    <property type="molecule type" value="Genomic_DNA"/>
</dbReference>
<protein>
    <submittedName>
        <fullName evidence="1">Uncharacterized protein</fullName>
    </submittedName>
</protein>
<dbReference type="AlphaFoldDB" id="A0ABD0TKT3"/>
<name>A0ABD0TKT3_LOXSC</name>
<accession>A0ABD0TKT3</accession>
<comment type="caution">
    <text evidence="1">The sequence shown here is derived from an EMBL/GenBank/DDBJ whole genome shotgun (WGS) entry which is preliminary data.</text>
</comment>
<evidence type="ECO:0000313" key="2">
    <source>
        <dbReference type="Proteomes" id="UP001549921"/>
    </source>
</evidence>
<evidence type="ECO:0000313" key="1">
    <source>
        <dbReference type="EMBL" id="KAL0849831.1"/>
    </source>
</evidence>